<dbReference type="GO" id="GO:0003700">
    <property type="term" value="F:DNA-binding transcription factor activity"/>
    <property type="evidence" value="ECO:0007669"/>
    <property type="project" value="TreeGrafter"/>
</dbReference>
<dbReference type="EMBL" id="LK932402">
    <property type="protein sequence ID" value="CDS87534.1"/>
    <property type="molecule type" value="Genomic_DNA"/>
</dbReference>
<reference evidence="4" key="1">
    <citation type="submission" date="2014-07" db="EMBL/GenBank/DDBJ databases">
        <authorList>
            <person name="Monot Marc"/>
        </authorList>
    </citation>
    <scope>NUCLEOTIDE SEQUENCE</scope>
    <source>
        <strain evidence="5">7032989</strain>
        <strain evidence="4">7032994</strain>
    </source>
</reference>
<dbReference type="InterPro" id="IPR050807">
    <property type="entry name" value="TransReg_Diox_bact_type"/>
</dbReference>
<dbReference type="CDD" id="cd00093">
    <property type="entry name" value="HTH_XRE"/>
    <property type="match status" value="1"/>
</dbReference>
<dbReference type="SMART" id="SM00530">
    <property type="entry name" value="HTH_XRE"/>
    <property type="match status" value="1"/>
</dbReference>
<accession>A0A069ADX9</accession>
<name>A0A069ADX9_CLODI</name>
<evidence type="ECO:0000256" key="1">
    <source>
        <dbReference type="ARBA" id="ARBA00023125"/>
    </source>
</evidence>
<evidence type="ECO:0000313" key="5">
    <source>
        <dbReference type="EMBL" id="CDT14606.1"/>
    </source>
</evidence>
<dbReference type="EMBL" id="LK932505">
    <property type="protein sequence ID" value="CDS85843.1"/>
    <property type="molecule type" value="Genomic_DNA"/>
</dbReference>
<evidence type="ECO:0000313" key="4">
    <source>
        <dbReference type="EMBL" id="CDS87534.1"/>
    </source>
</evidence>
<dbReference type="InterPro" id="IPR001387">
    <property type="entry name" value="Cro/C1-type_HTH"/>
</dbReference>
<dbReference type="PANTHER" id="PTHR46797">
    <property type="entry name" value="HTH-TYPE TRANSCRIPTIONAL REGULATOR"/>
    <property type="match status" value="1"/>
</dbReference>
<dbReference type="Pfam" id="PF01381">
    <property type="entry name" value="HTH_3"/>
    <property type="match status" value="1"/>
</dbReference>
<evidence type="ECO:0000259" key="2">
    <source>
        <dbReference type="PROSITE" id="PS50943"/>
    </source>
</evidence>
<gene>
    <name evidence="5" type="ORF">BN1095_330172</name>
    <name evidence="3" type="ORF">BN1096_520510</name>
    <name evidence="4" type="ORF">BN1097_630106</name>
</gene>
<dbReference type="AlphaFoldDB" id="A0A069ADX9"/>
<dbReference type="PROSITE" id="PS50943">
    <property type="entry name" value="HTH_CROC1"/>
    <property type="match status" value="1"/>
</dbReference>
<dbReference type="RefSeq" id="WP_003433853.1">
    <property type="nucleotide sequence ID" value="NZ_BBYE01000090.1"/>
</dbReference>
<sequence>MREIVTIMNYIGKRLKEERKKANLTSKEFANMVGVSPWYITQIESGKKNPSLKTFIKFVNILNISADVLIKDITSTGKTYLENDINEELKDLNSRELNLISQIIDIIKKNKI</sequence>
<dbReference type="GO" id="GO:0003677">
    <property type="term" value="F:DNA binding"/>
    <property type="evidence" value="ECO:0007669"/>
    <property type="project" value="UniProtKB-KW"/>
</dbReference>
<dbReference type="EMBL" id="LK932994">
    <property type="protein sequence ID" value="CDT14606.1"/>
    <property type="molecule type" value="Genomic_DNA"/>
</dbReference>
<dbReference type="InterPro" id="IPR010982">
    <property type="entry name" value="Lambda_DNA-bd_dom_sf"/>
</dbReference>
<keyword evidence="1 4" id="KW-0238">DNA-binding</keyword>
<feature type="domain" description="HTH cro/C1-type" evidence="2">
    <location>
        <begin position="15"/>
        <end position="69"/>
    </location>
</feature>
<dbReference type="Gene3D" id="1.10.260.40">
    <property type="entry name" value="lambda repressor-like DNA-binding domains"/>
    <property type="match status" value="1"/>
</dbReference>
<dbReference type="GO" id="GO:0005829">
    <property type="term" value="C:cytosol"/>
    <property type="evidence" value="ECO:0007669"/>
    <property type="project" value="TreeGrafter"/>
</dbReference>
<organism evidence="4">
    <name type="scientific">Clostridioides difficile</name>
    <name type="common">Peptoclostridium difficile</name>
    <dbReference type="NCBI Taxonomy" id="1496"/>
    <lineage>
        <taxon>Bacteria</taxon>
        <taxon>Bacillati</taxon>
        <taxon>Bacillota</taxon>
        <taxon>Clostridia</taxon>
        <taxon>Peptostreptococcales</taxon>
        <taxon>Peptostreptococcaceae</taxon>
        <taxon>Clostridioides</taxon>
    </lineage>
</organism>
<dbReference type="SUPFAM" id="SSF47413">
    <property type="entry name" value="lambda repressor-like DNA-binding domains"/>
    <property type="match status" value="1"/>
</dbReference>
<protein>
    <submittedName>
        <fullName evidence="4">DNA-binding helix-turn-helix protein</fullName>
    </submittedName>
    <submittedName>
        <fullName evidence="3">Transcriptional regulator, HTH-type</fullName>
    </submittedName>
</protein>
<proteinExistence type="predicted"/>
<evidence type="ECO:0000313" key="3">
    <source>
        <dbReference type="EMBL" id="CDS85843.1"/>
    </source>
</evidence>
<dbReference type="PANTHER" id="PTHR46797:SF1">
    <property type="entry name" value="METHYLPHOSPHONATE SYNTHASE"/>
    <property type="match status" value="1"/>
</dbReference>